<dbReference type="AlphaFoldDB" id="A0A317V7K1"/>
<dbReference type="InterPro" id="IPR001810">
    <property type="entry name" value="F-box_dom"/>
</dbReference>
<gene>
    <name evidence="3" type="ORF">BO83DRAFT_400490</name>
</gene>
<proteinExistence type="predicted"/>
<dbReference type="PROSITE" id="PS50181">
    <property type="entry name" value="FBOX"/>
    <property type="match status" value="1"/>
</dbReference>
<feature type="compositionally biased region" description="Basic and acidic residues" evidence="1">
    <location>
        <begin position="94"/>
        <end position="112"/>
    </location>
</feature>
<reference evidence="3" key="1">
    <citation type="submission" date="2016-12" db="EMBL/GenBank/DDBJ databases">
        <title>The genomes of Aspergillus section Nigri reveals drivers in fungal speciation.</title>
        <authorList>
            <consortium name="DOE Joint Genome Institute"/>
            <person name="Vesth T.C."/>
            <person name="Nybo J."/>
            <person name="Theobald S."/>
            <person name="Brandl J."/>
            <person name="Frisvad J.C."/>
            <person name="Nielsen K.F."/>
            <person name="Lyhne E.K."/>
            <person name="Kogle M.E."/>
            <person name="Kuo A."/>
            <person name="Riley R."/>
            <person name="Clum A."/>
            <person name="Nolan M."/>
            <person name="Lipzen A."/>
            <person name="Salamov A."/>
            <person name="Henrissat B."/>
            <person name="Wiebenga A."/>
            <person name="De vries R.P."/>
            <person name="Grigoriev I.V."/>
            <person name="Mortensen U.H."/>
            <person name="Andersen M.R."/>
            <person name="Baker S.E."/>
        </authorList>
    </citation>
    <scope>NUCLEOTIDE SEQUENCE</scope>
    <source>
        <strain evidence="3">CBS 122712</strain>
    </source>
</reference>
<name>A0A317V7K1_ASPEC</name>
<feature type="domain" description="F-box" evidence="2">
    <location>
        <begin position="346"/>
        <end position="392"/>
    </location>
</feature>
<evidence type="ECO:0000313" key="4">
    <source>
        <dbReference type="Proteomes" id="UP000246171"/>
    </source>
</evidence>
<dbReference type="CDD" id="cd09917">
    <property type="entry name" value="F-box_SF"/>
    <property type="match status" value="1"/>
</dbReference>
<dbReference type="EMBL" id="MSFU01000019">
    <property type="protein sequence ID" value="PWY68812.1"/>
    <property type="molecule type" value="Genomic_DNA"/>
</dbReference>
<evidence type="ECO:0000259" key="2">
    <source>
        <dbReference type="PROSITE" id="PS50181"/>
    </source>
</evidence>
<dbReference type="SMART" id="SM00256">
    <property type="entry name" value="FBOX"/>
    <property type="match status" value="1"/>
</dbReference>
<dbReference type="VEuPathDB" id="FungiDB:BO83DRAFT_400490"/>
<organism evidence="3 4">
    <name type="scientific">Aspergillus eucalypticola (strain CBS 122712 / IBT 29274)</name>
    <dbReference type="NCBI Taxonomy" id="1448314"/>
    <lineage>
        <taxon>Eukaryota</taxon>
        <taxon>Fungi</taxon>
        <taxon>Dikarya</taxon>
        <taxon>Ascomycota</taxon>
        <taxon>Pezizomycotina</taxon>
        <taxon>Eurotiomycetes</taxon>
        <taxon>Eurotiomycetidae</taxon>
        <taxon>Eurotiales</taxon>
        <taxon>Aspergillaceae</taxon>
        <taxon>Aspergillus</taxon>
        <taxon>Aspergillus subgen. Circumdati</taxon>
    </lineage>
</organism>
<dbReference type="Pfam" id="PF00646">
    <property type="entry name" value="F-box"/>
    <property type="match status" value="1"/>
</dbReference>
<dbReference type="OrthoDB" id="5273847at2759"/>
<evidence type="ECO:0000313" key="3">
    <source>
        <dbReference type="EMBL" id="PWY68812.1"/>
    </source>
</evidence>
<sequence>MSPPHQSIIVQKGTFLAPGAPNPLPAGKARALRRKEMKKVKAKKAEKKKFESGRASVKEMIAEAERLDKAAAVEEEEARKKRVRAANLRAAVAVKEKEKDEKEEKEEKKEKKEEEEEMLISFEDESEQMIIEENIGIPADVNMTHFRSSRGRTDLLDVDAMSFAALKPTCIVCGTEIDGRHRWAKHFRAVSLGSSTPIPLTHPSVYCSSTGVRVTVPLCLAPSHPAVRIPADAVTDEWVSERMPEHDQTDLYVFHEPCWRRLISHFSPTEFDVGYVFEALEYLPLPWLHGFHKVAPTNLKPPYMWEAVDEGLGHQPDYANLDDLMRFAKALPSPWRPVMSSAPFVADLFQRLPLELIEMIAVLLPTRDVLHLRQVSRGVAPVFSSSAFWKTRFDLNAERGFLWPVVRDIINTAKGNGFDWRLLYHCTCHLTCSQWFRLELKSWEALRWLRDTALALASGAPRPLDYRGDVLHYYHNARIGDTHLEVIDCDSRVLYIAVSAHDDCGSHYDPGSVCITGLEFFFEDGTTAILGYTSPGAKNIPRKKWRNTERTRMAHPRVRVMMDLIDFKGIMVTHTHDGREKHAVNGGSVVWGRGTTFIKLIKVYALVLWKRSHKSWRYLT</sequence>
<dbReference type="SUPFAM" id="SSF81383">
    <property type="entry name" value="F-box domain"/>
    <property type="match status" value="1"/>
</dbReference>
<dbReference type="InterPro" id="IPR036047">
    <property type="entry name" value="F-box-like_dom_sf"/>
</dbReference>
<feature type="region of interest" description="Disordered" evidence="1">
    <location>
        <begin position="94"/>
        <end position="118"/>
    </location>
</feature>
<evidence type="ECO:0000256" key="1">
    <source>
        <dbReference type="SAM" id="MobiDB-lite"/>
    </source>
</evidence>
<dbReference type="GeneID" id="37055363"/>
<keyword evidence="4" id="KW-1185">Reference proteome</keyword>
<accession>A0A317V7K1</accession>
<comment type="caution">
    <text evidence="3">The sequence shown here is derived from an EMBL/GenBank/DDBJ whole genome shotgun (WGS) entry which is preliminary data.</text>
</comment>
<dbReference type="Proteomes" id="UP000246171">
    <property type="component" value="Unassembled WGS sequence"/>
</dbReference>
<dbReference type="RefSeq" id="XP_025386185.1">
    <property type="nucleotide sequence ID" value="XM_025533401.1"/>
</dbReference>
<protein>
    <submittedName>
        <fullName evidence="3">F-box domain protein</fullName>
    </submittedName>
</protein>
<dbReference type="Gene3D" id="1.20.1280.50">
    <property type="match status" value="1"/>
</dbReference>